<gene>
    <name evidence="1" type="ORF">BU200_09365</name>
    <name evidence="2" type="ORF">NCTC12957_02263</name>
</gene>
<dbReference type="Proteomes" id="UP000255213">
    <property type="component" value="Unassembled WGS sequence"/>
</dbReference>
<organism evidence="1 3">
    <name type="scientific">Streptococcus acidominimus</name>
    <dbReference type="NCBI Taxonomy" id="1326"/>
    <lineage>
        <taxon>Bacteria</taxon>
        <taxon>Bacillati</taxon>
        <taxon>Bacillota</taxon>
        <taxon>Bacilli</taxon>
        <taxon>Lactobacillales</taxon>
        <taxon>Streptococcaceae</taxon>
        <taxon>Streptococcus</taxon>
    </lineage>
</organism>
<dbReference type="InterPro" id="IPR010985">
    <property type="entry name" value="Ribbon_hlx_hlx"/>
</dbReference>
<dbReference type="EMBL" id="MSJL01000058">
    <property type="protein sequence ID" value="OLF49051.1"/>
    <property type="molecule type" value="Genomic_DNA"/>
</dbReference>
<evidence type="ECO:0000313" key="3">
    <source>
        <dbReference type="Proteomes" id="UP000186437"/>
    </source>
</evidence>
<dbReference type="AlphaFoldDB" id="A0A1Q8EB83"/>
<protein>
    <submittedName>
        <fullName evidence="1">Uncharacterized protein</fullName>
    </submittedName>
</protein>
<dbReference type="Proteomes" id="UP000186437">
    <property type="component" value="Unassembled WGS sequence"/>
</dbReference>
<keyword evidence="3" id="KW-1185">Reference proteome</keyword>
<evidence type="ECO:0000313" key="2">
    <source>
        <dbReference type="EMBL" id="SUN41045.1"/>
    </source>
</evidence>
<dbReference type="OrthoDB" id="9969011at2"/>
<sequence length="84" mass="9531">MAKKDFSSIANPALQFISTQDAEQPKKETAPEGYKVNPAYIEKKSRRLQLLMQPSLYDLLKTRAVEEGTSVNNLIHELLEKVVK</sequence>
<reference evidence="3" key="1">
    <citation type="submission" date="2016-12" db="EMBL/GenBank/DDBJ databases">
        <authorList>
            <person name="Gulvik C.A."/>
        </authorList>
    </citation>
    <scope>NUCLEOTIDE SEQUENCE [LARGE SCALE GENOMIC DNA]</scope>
    <source>
        <strain evidence="3">ATCC 51725</strain>
    </source>
</reference>
<reference evidence="1" key="2">
    <citation type="submission" date="2016-12" db="EMBL/GenBank/DDBJ databases">
        <authorList>
            <person name="Song W.-J."/>
            <person name="Kurnit D.M."/>
        </authorList>
    </citation>
    <scope>NUCLEOTIDE SEQUENCE [LARGE SCALE GENOMIC DNA]</scope>
    <source>
        <strain evidence="1">ATCC 51725</strain>
    </source>
</reference>
<dbReference type="RefSeq" id="WP_075099897.1">
    <property type="nucleotide sequence ID" value="NZ_MSJL01000058.1"/>
</dbReference>
<dbReference type="SUPFAM" id="SSF47598">
    <property type="entry name" value="Ribbon-helix-helix"/>
    <property type="match status" value="1"/>
</dbReference>
<evidence type="ECO:0000313" key="4">
    <source>
        <dbReference type="Proteomes" id="UP000255213"/>
    </source>
</evidence>
<dbReference type="EMBL" id="UHEN01000003">
    <property type="protein sequence ID" value="SUN41045.1"/>
    <property type="molecule type" value="Genomic_DNA"/>
</dbReference>
<name>A0A1Q8EB83_STRAI</name>
<reference evidence="2 4" key="3">
    <citation type="submission" date="2018-06" db="EMBL/GenBank/DDBJ databases">
        <authorList>
            <consortium name="Pathogen Informatics"/>
            <person name="Doyle S."/>
        </authorList>
    </citation>
    <scope>NUCLEOTIDE SEQUENCE [LARGE SCALE GENOMIC DNA]</scope>
    <source>
        <strain evidence="2 4">NCTC12957</strain>
    </source>
</reference>
<evidence type="ECO:0000313" key="1">
    <source>
        <dbReference type="EMBL" id="OLF49051.1"/>
    </source>
</evidence>
<dbReference type="GO" id="GO:0006355">
    <property type="term" value="P:regulation of DNA-templated transcription"/>
    <property type="evidence" value="ECO:0007669"/>
    <property type="project" value="InterPro"/>
</dbReference>
<accession>A0A1Q8EB83</accession>
<proteinExistence type="predicted"/>